<protein>
    <submittedName>
        <fullName evidence="3">Uncharacterized protein</fullName>
    </submittedName>
</protein>
<accession>A0AAW2DGR6</accession>
<evidence type="ECO:0000313" key="4">
    <source>
        <dbReference type="Proteomes" id="UP001459277"/>
    </source>
</evidence>
<dbReference type="Proteomes" id="UP001459277">
    <property type="component" value="Unassembled WGS sequence"/>
</dbReference>
<dbReference type="EMBL" id="JAZDWU010000003">
    <property type="protein sequence ID" value="KAL0009319.1"/>
    <property type="molecule type" value="Genomic_DNA"/>
</dbReference>
<name>A0AAW2DGR6_9ROSI</name>
<evidence type="ECO:0000256" key="1">
    <source>
        <dbReference type="SAM" id="MobiDB-lite"/>
    </source>
</evidence>
<feature type="region of interest" description="Disordered" evidence="1">
    <location>
        <begin position="71"/>
        <end position="105"/>
    </location>
</feature>
<feature type="transmembrane region" description="Helical" evidence="2">
    <location>
        <begin position="178"/>
        <end position="195"/>
    </location>
</feature>
<feature type="transmembrane region" description="Helical" evidence="2">
    <location>
        <begin position="207"/>
        <end position="226"/>
    </location>
</feature>
<dbReference type="PANTHER" id="PTHR13160:SF4">
    <property type="entry name" value="OLIGOSACCHARYLTRANSFERASE COMPLEX SUBUNIT OSTC"/>
    <property type="match status" value="1"/>
</dbReference>
<keyword evidence="2" id="KW-0472">Membrane</keyword>
<dbReference type="Gene3D" id="3.40.50.300">
    <property type="entry name" value="P-loop containing nucleotide triphosphate hydrolases"/>
    <property type="match status" value="1"/>
</dbReference>
<organism evidence="3 4">
    <name type="scientific">Lithocarpus litseifolius</name>
    <dbReference type="NCBI Taxonomy" id="425828"/>
    <lineage>
        <taxon>Eukaryota</taxon>
        <taxon>Viridiplantae</taxon>
        <taxon>Streptophyta</taxon>
        <taxon>Embryophyta</taxon>
        <taxon>Tracheophyta</taxon>
        <taxon>Spermatophyta</taxon>
        <taxon>Magnoliopsida</taxon>
        <taxon>eudicotyledons</taxon>
        <taxon>Gunneridae</taxon>
        <taxon>Pentapetalae</taxon>
        <taxon>rosids</taxon>
        <taxon>fabids</taxon>
        <taxon>Fagales</taxon>
        <taxon>Fagaceae</taxon>
        <taxon>Lithocarpus</taxon>
    </lineage>
</organism>
<sequence>MSISKEKLNLGSTTTHTAVSALGPADSPPKLCPVNITGVKLNDVGGLEACKEVLKEATIWPKKYPQFFTESPPQQQWIPPRRLTNPPPAPSRSLQQFPPLPPEALPEAPNLDTPLLDDCLHLCPPYLLPHRLLLHLRCHRRAPGHRLRPRPGHKILMTCRVPAGAGEWPIHHRGLSSGFMLILGGLGIVLFYLGLDRNRARSIKVSYTSADISSAIIAYVMSMLFIHIKIPANLR</sequence>
<proteinExistence type="predicted"/>
<dbReference type="InterPro" id="IPR027417">
    <property type="entry name" value="P-loop_NTPase"/>
</dbReference>
<reference evidence="3 4" key="1">
    <citation type="submission" date="2024-01" db="EMBL/GenBank/DDBJ databases">
        <title>A telomere-to-telomere, gap-free genome of sweet tea (Lithocarpus litseifolius).</title>
        <authorList>
            <person name="Zhou J."/>
        </authorList>
    </citation>
    <scope>NUCLEOTIDE SEQUENCE [LARGE SCALE GENOMIC DNA]</scope>
    <source>
        <strain evidence="3">Zhou-2022a</strain>
        <tissue evidence="3">Leaf</tissue>
    </source>
</reference>
<dbReference type="InterPro" id="IPR042416">
    <property type="entry name" value="OSTC"/>
</dbReference>
<keyword evidence="4" id="KW-1185">Reference proteome</keyword>
<evidence type="ECO:0000256" key="2">
    <source>
        <dbReference type="SAM" id="Phobius"/>
    </source>
</evidence>
<comment type="caution">
    <text evidence="3">The sequence shown here is derived from an EMBL/GenBank/DDBJ whole genome shotgun (WGS) entry which is preliminary data.</text>
</comment>
<dbReference type="PANTHER" id="PTHR13160">
    <property type="entry name" value="OLIGOSACCHARYLTRANSFERASE COMPLEX SUBUNIT OSTC"/>
    <property type="match status" value="1"/>
</dbReference>
<dbReference type="AlphaFoldDB" id="A0AAW2DGR6"/>
<dbReference type="GO" id="GO:0008250">
    <property type="term" value="C:oligosaccharyltransferase complex"/>
    <property type="evidence" value="ECO:0007669"/>
    <property type="project" value="InterPro"/>
</dbReference>
<gene>
    <name evidence="3" type="ORF">SO802_010821</name>
</gene>
<keyword evidence="2" id="KW-1133">Transmembrane helix</keyword>
<keyword evidence="2" id="KW-0812">Transmembrane</keyword>
<evidence type="ECO:0000313" key="3">
    <source>
        <dbReference type="EMBL" id="KAL0009319.1"/>
    </source>
</evidence>